<evidence type="ECO:0000313" key="2">
    <source>
        <dbReference type="EMBL" id="GMT05172.1"/>
    </source>
</evidence>
<dbReference type="Proteomes" id="UP001432027">
    <property type="component" value="Unassembled WGS sequence"/>
</dbReference>
<dbReference type="EMBL" id="BTSX01000006">
    <property type="protein sequence ID" value="GMT05172.1"/>
    <property type="molecule type" value="Genomic_DNA"/>
</dbReference>
<gene>
    <name evidence="2" type="ORF">PENTCL1PPCAC_27346</name>
</gene>
<organism evidence="2 3">
    <name type="scientific">Pristionchus entomophagus</name>
    <dbReference type="NCBI Taxonomy" id="358040"/>
    <lineage>
        <taxon>Eukaryota</taxon>
        <taxon>Metazoa</taxon>
        <taxon>Ecdysozoa</taxon>
        <taxon>Nematoda</taxon>
        <taxon>Chromadorea</taxon>
        <taxon>Rhabditida</taxon>
        <taxon>Rhabditina</taxon>
        <taxon>Diplogasteromorpha</taxon>
        <taxon>Diplogasteroidea</taxon>
        <taxon>Neodiplogasteridae</taxon>
        <taxon>Pristionchus</taxon>
    </lineage>
</organism>
<dbReference type="Gene3D" id="1.20.140.150">
    <property type="match status" value="1"/>
</dbReference>
<name>A0AAV5UFZ5_9BILA</name>
<dbReference type="PANTHER" id="PTHR37446:SF1">
    <property type="entry name" value="CLAUDIN"/>
    <property type="match status" value="1"/>
</dbReference>
<dbReference type="AlphaFoldDB" id="A0AAV5UFZ5"/>
<keyword evidence="1" id="KW-0812">Transmembrane</keyword>
<feature type="transmembrane region" description="Helical" evidence="1">
    <location>
        <begin position="94"/>
        <end position="115"/>
    </location>
</feature>
<keyword evidence="3" id="KW-1185">Reference proteome</keyword>
<keyword evidence="1" id="KW-1133">Transmembrane helix</keyword>
<reference evidence="2" key="1">
    <citation type="submission" date="2023-10" db="EMBL/GenBank/DDBJ databases">
        <title>Genome assembly of Pristionchus species.</title>
        <authorList>
            <person name="Yoshida K."/>
            <person name="Sommer R.J."/>
        </authorList>
    </citation>
    <scope>NUCLEOTIDE SEQUENCE</scope>
    <source>
        <strain evidence="2">RS0144</strain>
    </source>
</reference>
<dbReference type="InterPro" id="IPR009545">
    <property type="entry name" value="Claudin-like"/>
</dbReference>
<feature type="non-terminal residue" evidence="2">
    <location>
        <position position="1"/>
    </location>
</feature>
<dbReference type="Pfam" id="PF06653">
    <property type="entry name" value="Claudin_3"/>
    <property type="match status" value="1"/>
</dbReference>
<dbReference type="PANTHER" id="PTHR37446">
    <property type="entry name" value="CLAUDIN-LIKE IN CAENORHABDITIS"/>
    <property type="match status" value="1"/>
</dbReference>
<protein>
    <submittedName>
        <fullName evidence="2">Uncharacterized protein</fullName>
    </submittedName>
</protein>
<comment type="caution">
    <text evidence="2">The sequence shown here is derived from an EMBL/GenBank/DDBJ whole genome shotgun (WGS) entry which is preliminary data.</text>
</comment>
<accession>A0AAV5UFZ5</accession>
<sequence length="203" mass="22431">SDPSPFISFLLQKMCSFLVQIVYGVVCLAATAMTVVAIFTPGWTTYSFNDYEPISQGILPFTCASPAYKNNQSPVFNWSDCTTWFNNLPWTEKVIVACMCIGLAFQVVAFVWNIISICACCCKKYILHPLSVFTLLAVIFLAIAVIMYAIFDNQYIEFVDPSKPIDFTMEIGFSFWLACGALALNVINMIVSSAALCCAKGCC</sequence>
<evidence type="ECO:0000256" key="1">
    <source>
        <dbReference type="SAM" id="Phobius"/>
    </source>
</evidence>
<keyword evidence="1" id="KW-0472">Membrane</keyword>
<proteinExistence type="predicted"/>
<evidence type="ECO:0000313" key="3">
    <source>
        <dbReference type="Proteomes" id="UP001432027"/>
    </source>
</evidence>
<feature type="transmembrane region" description="Helical" evidence="1">
    <location>
        <begin position="127"/>
        <end position="151"/>
    </location>
</feature>
<feature type="transmembrane region" description="Helical" evidence="1">
    <location>
        <begin position="171"/>
        <end position="191"/>
    </location>
</feature>
<feature type="transmembrane region" description="Helical" evidence="1">
    <location>
        <begin position="21"/>
        <end position="43"/>
    </location>
</feature>